<dbReference type="GO" id="GO:0004089">
    <property type="term" value="F:carbonate dehydratase activity"/>
    <property type="evidence" value="ECO:0007669"/>
    <property type="project" value="InterPro"/>
</dbReference>
<name>F9UGH5_9GAMM</name>
<dbReference type="eggNOG" id="COG0288">
    <property type="taxonomic scope" value="Bacteria"/>
</dbReference>
<feature type="binding site" evidence="2">
    <location>
        <position position="90"/>
    </location>
    <ligand>
        <name>Zn(2+)</name>
        <dbReference type="ChEBI" id="CHEBI:29105"/>
    </ligand>
</feature>
<dbReference type="OrthoDB" id="9769739at2"/>
<evidence type="ECO:0000313" key="5">
    <source>
        <dbReference type="Proteomes" id="UP000005459"/>
    </source>
</evidence>
<organism evidence="4 5">
    <name type="scientific">Thiocapsa marina 5811</name>
    <dbReference type="NCBI Taxonomy" id="768671"/>
    <lineage>
        <taxon>Bacteria</taxon>
        <taxon>Pseudomonadati</taxon>
        <taxon>Pseudomonadota</taxon>
        <taxon>Gammaproteobacteria</taxon>
        <taxon>Chromatiales</taxon>
        <taxon>Chromatiaceae</taxon>
        <taxon>Thiocapsa</taxon>
    </lineage>
</organism>
<dbReference type="PANTHER" id="PTHR11002:SF79">
    <property type="entry name" value="CARBONIC ANHYDRASE 2"/>
    <property type="match status" value="1"/>
</dbReference>
<feature type="binding site" evidence="2">
    <location>
        <position position="141"/>
    </location>
    <ligand>
        <name>Zn(2+)</name>
        <dbReference type="ChEBI" id="CHEBI:29105"/>
    </ligand>
</feature>
<keyword evidence="5" id="KW-1185">Reference proteome</keyword>
<dbReference type="Proteomes" id="UP000005459">
    <property type="component" value="Unassembled WGS sequence"/>
</dbReference>
<dbReference type="AlphaFoldDB" id="F9UGH5"/>
<dbReference type="PANTHER" id="PTHR11002">
    <property type="entry name" value="CARBONIC ANHYDRASE"/>
    <property type="match status" value="1"/>
</dbReference>
<feature type="chain" id="PRO_5003388816" evidence="3">
    <location>
        <begin position="23"/>
        <end position="237"/>
    </location>
</feature>
<evidence type="ECO:0000256" key="1">
    <source>
        <dbReference type="ARBA" id="ARBA00006217"/>
    </source>
</evidence>
<keyword evidence="2" id="KW-0479">Metal-binding</keyword>
<sequence length="237" mass="25039">MTHRLLSTSLALLFLVAGMALAAGLPPDRPYVTFDEAKQDAMTPDMAIEKLKAGNRRFVEGNMHNRDLSAQAQRTASGQYPFAVVLSCLDSRSAPEIVFDQGVGDLFVARVAGNVISDDMLGSFEFATQVSGSKLIVVMGHSACGAVMGACDGVELGHLTGLLAKITPAVDATPVAADAQRNAGNAEFVEAVTEANAKLQVAEILRQSPIIKALVDEGHIKVVPAIHNLRTGEVQFL</sequence>
<dbReference type="Gene3D" id="3.40.1050.10">
    <property type="entry name" value="Carbonic anhydrase"/>
    <property type="match status" value="1"/>
</dbReference>
<accession>F9UGH5</accession>
<dbReference type="SMART" id="SM00947">
    <property type="entry name" value="Pro_CA"/>
    <property type="match status" value="1"/>
</dbReference>
<comment type="cofactor">
    <cofactor evidence="2">
        <name>Zn(2+)</name>
        <dbReference type="ChEBI" id="CHEBI:29105"/>
    </cofactor>
    <text evidence="2">Binds 1 zinc ion per subunit.</text>
</comment>
<proteinExistence type="inferred from homology"/>
<keyword evidence="2" id="KW-0862">Zinc</keyword>
<dbReference type="InterPro" id="IPR001765">
    <property type="entry name" value="Carbonic_anhydrase"/>
</dbReference>
<dbReference type="SUPFAM" id="SSF53056">
    <property type="entry name" value="beta-carbonic anhydrase, cab"/>
    <property type="match status" value="1"/>
</dbReference>
<feature type="signal peptide" evidence="3">
    <location>
        <begin position="1"/>
        <end position="22"/>
    </location>
</feature>
<gene>
    <name evidence="4" type="ORF">ThimaDRAFT_4028</name>
</gene>
<dbReference type="NCBIfam" id="NF011765">
    <property type="entry name" value="PRK15219.1"/>
    <property type="match status" value="1"/>
</dbReference>
<dbReference type="STRING" id="768671.ThimaDRAFT_4028"/>
<dbReference type="InterPro" id="IPR036874">
    <property type="entry name" value="Carbonic_anhydrase_sf"/>
</dbReference>
<protein>
    <submittedName>
        <fullName evidence="4">Carbonic anhydrase</fullName>
    </submittedName>
</protein>
<evidence type="ECO:0000256" key="3">
    <source>
        <dbReference type="SAM" id="SignalP"/>
    </source>
</evidence>
<keyword evidence="3" id="KW-0732">Signal</keyword>
<dbReference type="GO" id="GO:0008270">
    <property type="term" value="F:zinc ion binding"/>
    <property type="evidence" value="ECO:0007669"/>
    <property type="project" value="InterPro"/>
</dbReference>
<dbReference type="EMBL" id="AFWV01000015">
    <property type="protein sequence ID" value="EGV16658.1"/>
    <property type="molecule type" value="Genomic_DNA"/>
</dbReference>
<evidence type="ECO:0000256" key="2">
    <source>
        <dbReference type="PIRSR" id="PIRSR601765-1"/>
    </source>
</evidence>
<feature type="binding site" evidence="2">
    <location>
        <position position="88"/>
    </location>
    <ligand>
        <name>Zn(2+)</name>
        <dbReference type="ChEBI" id="CHEBI:29105"/>
    </ligand>
</feature>
<dbReference type="PATRIC" id="fig|768671.3.peg.4251"/>
<dbReference type="CDD" id="cd03378">
    <property type="entry name" value="beta_CA_cladeC"/>
    <property type="match status" value="1"/>
</dbReference>
<comment type="similarity">
    <text evidence="1">Belongs to the beta-class carbonic anhydrase family.</text>
</comment>
<feature type="binding site" evidence="2">
    <location>
        <position position="144"/>
    </location>
    <ligand>
        <name>Zn(2+)</name>
        <dbReference type="ChEBI" id="CHEBI:29105"/>
    </ligand>
</feature>
<dbReference type="Pfam" id="PF00484">
    <property type="entry name" value="Pro_CA"/>
    <property type="match status" value="1"/>
</dbReference>
<reference evidence="4 5" key="1">
    <citation type="submission" date="2011-06" db="EMBL/GenBank/DDBJ databases">
        <title>The draft genome of Thiocapsa marina 5811.</title>
        <authorList>
            <consortium name="US DOE Joint Genome Institute (JGI-PGF)"/>
            <person name="Lucas S."/>
            <person name="Han J."/>
            <person name="Cheng J.-F."/>
            <person name="Goodwin L."/>
            <person name="Pitluck S."/>
            <person name="Peters L."/>
            <person name="Land M.L."/>
            <person name="Hauser L."/>
            <person name="Vogl K."/>
            <person name="Liu Z."/>
            <person name="Imhoff J."/>
            <person name="Thiel V."/>
            <person name="Frigaard N.-U."/>
            <person name="Bryant D."/>
            <person name="Woyke T.J."/>
        </authorList>
    </citation>
    <scope>NUCLEOTIDE SEQUENCE [LARGE SCALE GENOMIC DNA]</scope>
    <source>
        <strain evidence="4 5">5811</strain>
    </source>
</reference>
<evidence type="ECO:0000313" key="4">
    <source>
        <dbReference type="EMBL" id="EGV16658.1"/>
    </source>
</evidence>